<dbReference type="Proteomes" id="UP000027730">
    <property type="component" value="Unassembled WGS sequence"/>
</dbReference>
<evidence type="ECO:0000313" key="1">
    <source>
        <dbReference type="EMBL" id="KEQ73870.1"/>
    </source>
</evidence>
<dbReference type="EMBL" id="KL584708">
    <property type="protein sequence ID" value="KEQ73870.1"/>
    <property type="molecule type" value="Genomic_DNA"/>
</dbReference>
<reference evidence="1 2" key="1">
    <citation type="journal article" date="2014" name="BMC Genomics">
        <title>Genome sequencing of four Aureobasidium pullulans varieties: biotechnological potential, stress tolerance, and description of new species.</title>
        <authorList>
            <person name="Gostin Ar C."/>
            <person name="Ohm R.A."/>
            <person name="Kogej T."/>
            <person name="Sonjak S."/>
            <person name="Turk M."/>
            <person name="Zajc J."/>
            <person name="Zalar P."/>
            <person name="Grube M."/>
            <person name="Sun H."/>
            <person name="Han J."/>
            <person name="Sharma A."/>
            <person name="Chiniquy J."/>
            <person name="Ngan C.Y."/>
            <person name="Lipzen A."/>
            <person name="Barry K."/>
            <person name="Grigoriev I.V."/>
            <person name="Gunde-Cimerman N."/>
        </authorList>
    </citation>
    <scope>NUCLEOTIDE SEQUENCE [LARGE SCALE GENOMIC DNA]</scope>
    <source>
        <strain evidence="1 2">CBS 147.97</strain>
    </source>
</reference>
<proteinExistence type="predicted"/>
<accession>A0A074WL59</accession>
<sequence>MDTTLSAELSAFRDFCTREGHAIVTSIASANMHSWDAQQHDQIEDFARQVFQGAMEQVFLRWQSRRSASSEPTVINQPILPPTPPSTFTQDMNDMGINDTFTMTDDESLLPVQQYADLDIAWSNSQVQQTTAAQQQWMYFGDTISMDQEQQYWNDHRVLDGMGGWSG</sequence>
<dbReference type="RefSeq" id="XP_013428203.1">
    <property type="nucleotide sequence ID" value="XM_013572749.1"/>
</dbReference>
<evidence type="ECO:0000313" key="2">
    <source>
        <dbReference type="Proteomes" id="UP000027730"/>
    </source>
</evidence>
<dbReference type="HOGENOM" id="CLU_1602371_0_0_1"/>
<dbReference type="OrthoDB" id="4738706at2759"/>
<protein>
    <submittedName>
        <fullName evidence="1">Uncharacterized protein</fullName>
    </submittedName>
</protein>
<dbReference type="GeneID" id="25415086"/>
<name>A0A074WL59_9PEZI</name>
<organism evidence="1 2">
    <name type="scientific">Aureobasidium namibiae CBS 147.97</name>
    <dbReference type="NCBI Taxonomy" id="1043004"/>
    <lineage>
        <taxon>Eukaryota</taxon>
        <taxon>Fungi</taxon>
        <taxon>Dikarya</taxon>
        <taxon>Ascomycota</taxon>
        <taxon>Pezizomycotina</taxon>
        <taxon>Dothideomycetes</taxon>
        <taxon>Dothideomycetidae</taxon>
        <taxon>Dothideales</taxon>
        <taxon>Saccotheciaceae</taxon>
        <taxon>Aureobasidium</taxon>
    </lineage>
</organism>
<gene>
    <name evidence="1" type="ORF">M436DRAFT_72272</name>
</gene>
<dbReference type="AlphaFoldDB" id="A0A074WL59"/>
<keyword evidence="2" id="KW-1185">Reference proteome</keyword>